<dbReference type="Proteomes" id="UP001566132">
    <property type="component" value="Unassembled WGS sequence"/>
</dbReference>
<accession>A0ABD1EIQ5</accession>
<proteinExistence type="inferred from homology"/>
<evidence type="ECO:0000313" key="5">
    <source>
        <dbReference type="Proteomes" id="UP001566132"/>
    </source>
</evidence>
<dbReference type="EMBL" id="JBDJPC010000007">
    <property type="protein sequence ID" value="KAL1494574.1"/>
    <property type="molecule type" value="Genomic_DNA"/>
</dbReference>
<evidence type="ECO:0000313" key="4">
    <source>
        <dbReference type="EMBL" id="KAL1494574.1"/>
    </source>
</evidence>
<comment type="caution">
    <text evidence="4">The sequence shown here is derived from an EMBL/GenBank/DDBJ whole genome shotgun (WGS) entry which is preliminary data.</text>
</comment>
<evidence type="ECO:0000259" key="2">
    <source>
        <dbReference type="Pfam" id="PF08620"/>
    </source>
</evidence>
<dbReference type="PANTHER" id="PTHR21483">
    <property type="entry name" value="RNA POLYMERASE II-ASSOCIATED PROTEIN 1"/>
    <property type="match status" value="1"/>
</dbReference>
<dbReference type="InterPro" id="IPR013929">
    <property type="entry name" value="RPAP1_C"/>
</dbReference>
<evidence type="ECO:0008006" key="6">
    <source>
        <dbReference type="Google" id="ProtNLM"/>
    </source>
</evidence>
<dbReference type="Pfam" id="PF08621">
    <property type="entry name" value="RPAP1_N"/>
    <property type="match status" value="1"/>
</dbReference>
<comment type="similarity">
    <text evidence="1">Belongs to the RPAP1 family.</text>
</comment>
<dbReference type="SUPFAM" id="SSF48371">
    <property type="entry name" value="ARM repeat"/>
    <property type="match status" value="1"/>
</dbReference>
<feature type="domain" description="RPAP1 N-terminal" evidence="3">
    <location>
        <begin position="183"/>
        <end position="224"/>
    </location>
</feature>
<dbReference type="Pfam" id="PF08620">
    <property type="entry name" value="RPAP1_C"/>
    <property type="match status" value="1"/>
</dbReference>
<feature type="domain" description="RPAP1 C-terminal" evidence="2">
    <location>
        <begin position="297"/>
        <end position="362"/>
    </location>
</feature>
<organism evidence="4 5">
    <name type="scientific">Hypothenemus hampei</name>
    <name type="common">Coffee berry borer</name>
    <dbReference type="NCBI Taxonomy" id="57062"/>
    <lineage>
        <taxon>Eukaryota</taxon>
        <taxon>Metazoa</taxon>
        <taxon>Ecdysozoa</taxon>
        <taxon>Arthropoda</taxon>
        <taxon>Hexapoda</taxon>
        <taxon>Insecta</taxon>
        <taxon>Pterygota</taxon>
        <taxon>Neoptera</taxon>
        <taxon>Endopterygota</taxon>
        <taxon>Coleoptera</taxon>
        <taxon>Polyphaga</taxon>
        <taxon>Cucujiformia</taxon>
        <taxon>Curculionidae</taxon>
        <taxon>Scolytinae</taxon>
        <taxon>Hypothenemus</taxon>
    </lineage>
</organism>
<reference evidence="4 5" key="1">
    <citation type="submission" date="2024-05" db="EMBL/GenBank/DDBJ databases">
        <title>Genetic variation in Jamaican populations of the coffee berry borer (Hypothenemus hampei).</title>
        <authorList>
            <person name="Errbii M."/>
            <person name="Myrie A."/>
        </authorList>
    </citation>
    <scope>NUCLEOTIDE SEQUENCE [LARGE SCALE GENOMIC DNA]</scope>
    <source>
        <strain evidence="4">JA-Hopewell-2020-01-JO</strain>
        <tissue evidence="4">Whole body</tissue>
    </source>
</reference>
<dbReference type="InterPro" id="IPR013930">
    <property type="entry name" value="RPAP1_N"/>
</dbReference>
<gene>
    <name evidence="4" type="ORF">ABEB36_010151</name>
</gene>
<sequence>MIKRPSVHDSDEDILRQQAEFLEQRSNDKIIPSASVINTEKELSSTKSNNEVSSVQMEINNTENIREQIANTFEAIPTNMKLERVSEKRGHSTDIKYLKFDSRGFPKAIRRDPKIQPKQGSIFAQHVKRLKKEIDSNQTSSKGEALTIKEKNLDGTIRESTNSIENLATTAYRSTVLSLSDRKQIHDTNLKTLYSMSNEEILAEKQKLMSTLDPVLIQYLKSQRSSNKKHLENRTRTIKEQNQAADSVIIEELQVPNKMLSMPEASDWLHFNELETHKLSWMKDISVPNLKKTEGFEARFDFNGYLLPYCVAQIDETNRHLYHHGDEPERPGYTLQELLLLSRSNVTQQRIVALTTLGNILSLEQTGIYDKVIDVPIEQIFFVLRVCIDDNTPSVLTAAVKALRNLVYFQVDETCLDNMLSFGMGLIQPVLAVDQALEDDNTVNDQQLAETNLIKCLTRTDILSRIRYIVNTIKPPIETALYCIEILIRLSRDSEFIIQKVLKSETLLSSLITNFMPLAGEVNLSQGYNMPLPQMIKLIRVLSSSGKRIATLLNEKFHVLDIIVSYLYDDHFSQNSFGMRLQVECLHFWTLMLHYELRLESLRQHQTLILKMLDYHFKNTDNAMSTTLIRQSHASALFILLEKAVERGFAHIFVPLTENCFKKWIVQFGIFDQFKCGNSQITSSILYYAASSNKQAVKIYEDGFLEVLLTSQGFDLATKQVLNGSLLLNNYETHKTTANLKSLEAATWFSSDHIVPVMQTNSCIPFLYALSSCILYDSSLELKGKFLDSECIKLYTKTLKASKYYFNTGNWFTRCESFLIMNLLKIALQIRNQIDPTLYYGIAVKCLCVFSSEQKEDMKHILDNIVFSSRYYLIIEKNDYLFIFVGFFHWKLPWSMFMSPKEAIS</sequence>
<keyword evidence="5" id="KW-1185">Reference proteome</keyword>
<evidence type="ECO:0000259" key="3">
    <source>
        <dbReference type="Pfam" id="PF08621"/>
    </source>
</evidence>
<dbReference type="InterPro" id="IPR016024">
    <property type="entry name" value="ARM-type_fold"/>
</dbReference>
<dbReference type="InterPro" id="IPR039913">
    <property type="entry name" value="RPAP1/Rba50"/>
</dbReference>
<protein>
    <recommendedName>
        <fullName evidence="6">RNA polymerase II-associated protein 1</fullName>
    </recommendedName>
</protein>
<dbReference type="PANTHER" id="PTHR21483:SF18">
    <property type="entry name" value="RNA POLYMERASE II-ASSOCIATED PROTEIN 1"/>
    <property type="match status" value="1"/>
</dbReference>
<dbReference type="AlphaFoldDB" id="A0ABD1EIQ5"/>
<name>A0ABD1EIQ5_HYPHA</name>
<evidence type="ECO:0000256" key="1">
    <source>
        <dbReference type="ARBA" id="ARBA00009953"/>
    </source>
</evidence>